<evidence type="ECO:0000313" key="1">
    <source>
        <dbReference type="EMBL" id="WTP85726.1"/>
    </source>
</evidence>
<accession>A0AAU1HUN6</accession>
<dbReference type="AlphaFoldDB" id="A0AAU1HUN6"/>
<sequence length="172" mass="19901">MTYKADVFRVFIASPSDVRERDLIREILAEWNANKASEKRPLIFQPVGWETHTFPDLRFPGQYQIDQKLVDKSDLCIALFWMKIGGSLHGGTSGTVHEIERFRSAGKRVMTYFCKRRMSQTDVRAYRDDIESLDEFRRALEGIGRIDGYDTRGELKNKLLSTLDDVADEHLP</sequence>
<reference evidence="1" key="1">
    <citation type="submission" date="2022-10" db="EMBL/GenBank/DDBJ databases">
        <title>The complete genomes of actinobacterial strains from the NBC collection.</title>
        <authorList>
            <person name="Joergensen T.S."/>
            <person name="Alvarez Arevalo M."/>
            <person name="Sterndorff E.B."/>
            <person name="Faurdal D."/>
            <person name="Vuksanovic O."/>
            <person name="Mourched A.-S."/>
            <person name="Charusanti P."/>
            <person name="Shaw S."/>
            <person name="Blin K."/>
            <person name="Weber T."/>
        </authorList>
    </citation>
    <scope>NUCLEOTIDE SEQUENCE</scope>
    <source>
        <strain evidence="1">NBC 00180</strain>
    </source>
</reference>
<proteinExistence type="predicted"/>
<gene>
    <name evidence="1" type="ORF">OG477_10255</name>
</gene>
<dbReference type="EMBL" id="CP108140">
    <property type="protein sequence ID" value="WTP85726.1"/>
    <property type="molecule type" value="Genomic_DNA"/>
</dbReference>
<protein>
    <submittedName>
        <fullName evidence="1">DUF4062 domain-containing protein</fullName>
    </submittedName>
</protein>
<name>A0AAU1HUN6_9ACTN</name>
<organism evidence="1">
    <name type="scientific">Streptomyces sp. NBC_00180</name>
    <dbReference type="NCBI Taxonomy" id="2903632"/>
    <lineage>
        <taxon>Bacteria</taxon>
        <taxon>Bacillati</taxon>
        <taxon>Actinomycetota</taxon>
        <taxon>Actinomycetes</taxon>
        <taxon>Kitasatosporales</taxon>
        <taxon>Streptomycetaceae</taxon>
        <taxon>Streptomyces</taxon>
    </lineage>
</organism>